<dbReference type="Pfam" id="PF14196">
    <property type="entry name" value="ATC_hydrolase"/>
    <property type="match status" value="1"/>
</dbReference>
<name>A0A8J8M7I5_9FIRM</name>
<organism evidence="1 2">
    <name type="scientific">Vallitalea guaymasensis</name>
    <dbReference type="NCBI Taxonomy" id="1185412"/>
    <lineage>
        <taxon>Bacteria</taxon>
        <taxon>Bacillati</taxon>
        <taxon>Bacillota</taxon>
        <taxon>Clostridia</taxon>
        <taxon>Lachnospirales</taxon>
        <taxon>Vallitaleaceae</taxon>
        <taxon>Vallitalea</taxon>
    </lineage>
</organism>
<dbReference type="AlphaFoldDB" id="A0A8J8M7I5"/>
<dbReference type="InterPro" id="IPR026002">
    <property type="entry name" value="ATC_hydrolase-like"/>
</dbReference>
<dbReference type="EMBL" id="CP058561">
    <property type="protein sequence ID" value="QUH27822.1"/>
    <property type="molecule type" value="Genomic_DNA"/>
</dbReference>
<dbReference type="RefSeq" id="WP_212692129.1">
    <property type="nucleotide sequence ID" value="NZ_CP058561.1"/>
</dbReference>
<reference evidence="1 2" key="1">
    <citation type="submission" date="2020-07" db="EMBL/GenBank/DDBJ databases">
        <title>Vallitalea guaymasensis genome.</title>
        <authorList>
            <person name="Postec A."/>
        </authorList>
    </citation>
    <scope>NUCLEOTIDE SEQUENCE [LARGE SCALE GENOMIC DNA]</scope>
    <source>
        <strain evidence="1 2">Ra1766G1</strain>
    </source>
</reference>
<dbReference type="GO" id="GO:0016787">
    <property type="term" value="F:hydrolase activity"/>
    <property type="evidence" value="ECO:0007669"/>
    <property type="project" value="UniProtKB-KW"/>
</dbReference>
<dbReference type="KEGG" id="vgu:HYG85_02385"/>
<proteinExistence type="predicted"/>
<evidence type="ECO:0000313" key="1">
    <source>
        <dbReference type="EMBL" id="QUH27822.1"/>
    </source>
</evidence>
<dbReference type="Proteomes" id="UP000677305">
    <property type="component" value="Chromosome"/>
</dbReference>
<gene>
    <name evidence="1" type="ORF">HYG85_02385</name>
</gene>
<keyword evidence="1" id="KW-0378">Hydrolase</keyword>
<evidence type="ECO:0000313" key="2">
    <source>
        <dbReference type="Proteomes" id="UP000677305"/>
    </source>
</evidence>
<protein>
    <submittedName>
        <fullName evidence="1">L-2-amino-thiazoline-4-carboxylic acid hydrolase</fullName>
    </submittedName>
</protein>
<keyword evidence="2" id="KW-1185">Reference proteome</keyword>
<accession>A0A8J8M7I5</accession>
<sequence>MKDFLHKYFTEIQTDDILTNYNGILEQMITEQESKRTSKQYKTAKTRILDRIAFYLSIRKYLDDDKALEYAKEYYYSKTTKMSNFMKKVGKSTIGCILFKKAFVSGLKADTWVTNSIQNDNKGLNFNITKCLYKDLCDYYKCPNLCKMFCDGDWLMFGKMEKLKFSREYTLGYGDDVCDFHFKNTKNKMG</sequence>